<protein>
    <submittedName>
        <fullName evidence="1">Nucleoside-triphosphatase 1</fullName>
    </submittedName>
</protein>
<dbReference type="AlphaFoldDB" id="A0A0F7UJ01"/>
<evidence type="ECO:0000313" key="1">
    <source>
        <dbReference type="EMBL" id="CEL69016.1"/>
    </source>
</evidence>
<reference evidence="1" key="1">
    <citation type="journal article" date="2015" name="PLoS ONE">
        <title>Comprehensive Evaluation of Toxoplasma gondii VEG and Neospora caninum LIV Genomes with Tachyzoite Stage Transcriptome and Proteome Defines Novel Transcript Features.</title>
        <authorList>
            <person name="Ramaprasad A."/>
            <person name="Mourier T."/>
            <person name="Naeem R."/>
            <person name="Malas T.B."/>
            <person name="Moussa E."/>
            <person name="Panigrahi A."/>
            <person name="Vermont S.J."/>
            <person name="Otto T.D."/>
            <person name="Wastling J."/>
            <person name="Pain A."/>
        </authorList>
    </citation>
    <scope>NUCLEOTIDE SEQUENCE</scope>
    <source>
        <strain evidence="1">Liverpool</strain>
    </source>
</reference>
<sequence length="554" mass="60246">MDMLGRLRKRENSCTLADQVVVVVDGGSTGTRAKVFAITMESCPGKGRVALPQKLRYLGSGLRLTGLRQLLETWMDTHATGWESRPDMSVTMTKYVPDIQMRTAQLVTELKRDVAGFLHKHLSEAEARRAKQLGVPVLVHSTAGIRDFHDWYVDGLFLLLRSAINHPFLVGGYTFFTNPDLARPITDAGNGRPGGGRGAASLQVVSPIDESQILPSFVKTTTLKANGDRRQQFSAEGKLVSVSFMQLGTTSAAGLLLKGICQQQQFLEDGICHNPCMPQGYEQPCSAGPLKISLDGQVDVDTQLRKNRLIPAATYSSSSNLAISSRPLNVYGCTAIGMNSFATLEDRITVQGCTKILGTGDFETCFAQVDMILLNPPVPLPANLEASSTGFDSLGQVSRLVSTNAPVFITGAGFLDGIRTLQRIGFLKEFHGEAGFLAQAAGRFCKLPVKHIPGKGLMIDIPDQELPVTPFTITFCQELAMSVGLLRYLQSGTYLPSDIIFTDQVIGAEGKVQGQMGWPLGAVLYRALSQKRWSREMYELGPTVNFLEAIHDSD</sequence>
<dbReference type="Gene3D" id="3.30.420.540">
    <property type="match status" value="1"/>
</dbReference>
<name>A0A0F7UJ01_NEOCL</name>
<dbReference type="Gene3D" id="3.30.420.530">
    <property type="match status" value="1"/>
</dbReference>
<accession>A0A0F7UJ01</accession>
<organism evidence="1">
    <name type="scientific">Neospora caninum (strain Liverpool)</name>
    <dbReference type="NCBI Taxonomy" id="572307"/>
    <lineage>
        <taxon>Eukaryota</taxon>
        <taxon>Sar</taxon>
        <taxon>Alveolata</taxon>
        <taxon>Apicomplexa</taxon>
        <taxon>Conoidasida</taxon>
        <taxon>Coccidia</taxon>
        <taxon>Eucoccidiorida</taxon>
        <taxon>Eimeriorina</taxon>
        <taxon>Sarcocystidae</taxon>
        <taxon>Neospora</taxon>
    </lineage>
</organism>
<proteinExistence type="predicted"/>
<dbReference type="EMBL" id="LN714485">
    <property type="protein sequence ID" value="CEL69016.1"/>
    <property type="molecule type" value="Genomic_DNA"/>
</dbReference>
<gene>
    <name evidence="1" type="ORF">BN1204_047410</name>
</gene>